<dbReference type="AlphaFoldDB" id="A0A8X6MXU9"/>
<feature type="region of interest" description="Disordered" evidence="1">
    <location>
        <begin position="115"/>
        <end position="155"/>
    </location>
</feature>
<gene>
    <name evidence="2" type="ORF">NPIL_617891</name>
</gene>
<sequence length="155" mass="17586">MADGIRQTITALSAVINLYIESKVIPTEFLVLPEAKGNKTLLERDFLNAAGIVLDVQGGKWYFSKNPRKLYEFFKKSLEEIAISAFELREDEEIADPVNPDQVLGTYPISALKDYHEPRVERDTGPVAPLRKRGRPKKLPPGSEHRRQRNQRGSL</sequence>
<dbReference type="OrthoDB" id="6436563at2759"/>
<feature type="compositionally biased region" description="Basic and acidic residues" evidence="1">
    <location>
        <begin position="115"/>
        <end position="124"/>
    </location>
</feature>
<dbReference type="Proteomes" id="UP000887013">
    <property type="component" value="Unassembled WGS sequence"/>
</dbReference>
<organism evidence="2 3">
    <name type="scientific">Nephila pilipes</name>
    <name type="common">Giant wood spider</name>
    <name type="synonym">Nephila maculata</name>
    <dbReference type="NCBI Taxonomy" id="299642"/>
    <lineage>
        <taxon>Eukaryota</taxon>
        <taxon>Metazoa</taxon>
        <taxon>Ecdysozoa</taxon>
        <taxon>Arthropoda</taxon>
        <taxon>Chelicerata</taxon>
        <taxon>Arachnida</taxon>
        <taxon>Araneae</taxon>
        <taxon>Araneomorphae</taxon>
        <taxon>Entelegynae</taxon>
        <taxon>Araneoidea</taxon>
        <taxon>Nephilidae</taxon>
        <taxon>Nephila</taxon>
    </lineage>
</organism>
<proteinExistence type="predicted"/>
<dbReference type="EMBL" id="BMAW01003414">
    <property type="protein sequence ID" value="GFS83431.1"/>
    <property type="molecule type" value="Genomic_DNA"/>
</dbReference>
<name>A0A8X6MXU9_NEPPI</name>
<protein>
    <submittedName>
        <fullName evidence="2">Uncharacterized protein</fullName>
    </submittedName>
</protein>
<accession>A0A8X6MXU9</accession>
<keyword evidence="3" id="KW-1185">Reference proteome</keyword>
<evidence type="ECO:0000313" key="3">
    <source>
        <dbReference type="Proteomes" id="UP000887013"/>
    </source>
</evidence>
<evidence type="ECO:0000313" key="2">
    <source>
        <dbReference type="EMBL" id="GFS83431.1"/>
    </source>
</evidence>
<comment type="caution">
    <text evidence="2">The sequence shown here is derived from an EMBL/GenBank/DDBJ whole genome shotgun (WGS) entry which is preliminary data.</text>
</comment>
<reference evidence="2" key="1">
    <citation type="submission" date="2020-08" db="EMBL/GenBank/DDBJ databases">
        <title>Multicomponent nature underlies the extraordinary mechanical properties of spider dragline silk.</title>
        <authorList>
            <person name="Kono N."/>
            <person name="Nakamura H."/>
            <person name="Mori M."/>
            <person name="Yoshida Y."/>
            <person name="Ohtoshi R."/>
            <person name="Malay A.D."/>
            <person name="Moran D.A.P."/>
            <person name="Tomita M."/>
            <person name="Numata K."/>
            <person name="Arakawa K."/>
        </authorList>
    </citation>
    <scope>NUCLEOTIDE SEQUENCE</scope>
</reference>
<evidence type="ECO:0000256" key="1">
    <source>
        <dbReference type="SAM" id="MobiDB-lite"/>
    </source>
</evidence>
<feature type="compositionally biased region" description="Basic residues" evidence="1">
    <location>
        <begin position="146"/>
        <end position="155"/>
    </location>
</feature>